<dbReference type="Proteomes" id="UP000440732">
    <property type="component" value="Unassembled WGS sequence"/>
</dbReference>
<name>A0A6A3TL18_9STRA</name>
<evidence type="ECO:0000313" key="20">
    <source>
        <dbReference type="Proteomes" id="UP000486351"/>
    </source>
</evidence>
<evidence type="ECO:0000313" key="21">
    <source>
        <dbReference type="Proteomes" id="UP000488956"/>
    </source>
</evidence>
<dbReference type="Proteomes" id="UP000440367">
    <property type="component" value="Unassembled WGS sequence"/>
</dbReference>
<organism evidence="5 17">
    <name type="scientific">Phytophthora fragariae</name>
    <dbReference type="NCBI Taxonomy" id="53985"/>
    <lineage>
        <taxon>Eukaryota</taxon>
        <taxon>Sar</taxon>
        <taxon>Stramenopiles</taxon>
        <taxon>Oomycota</taxon>
        <taxon>Peronosporomycetes</taxon>
        <taxon>Peronosporales</taxon>
        <taxon>Peronosporaceae</taxon>
        <taxon>Phytophthora</taxon>
    </lineage>
</organism>
<dbReference type="Proteomes" id="UP000488956">
    <property type="component" value="Unassembled WGS sequence"/>
</dbReference>
<dbReference type="EMBL" id="QXFX01000051">
    <property type="protein sequence ID" value="KAE9135777.1"/>
    <property type="molecule type" value="Genomic_DNA"/>
</dbReference>
<dbReference type="EMBL" id="QXFW01000048">
    <property type="protein sequence ID" value="KAE9028172.1"/>
    <property type="molecule type" value="Genomic_DNA"/>
</dbReference>
<keyword evidence="1" id="KW-0175">Coiled coil</keyword>
<dbReference type="Proteomes" id="UP000486351">
    <property type="component" value="Unassembled WGS sequence"/>
</dbReference>
<dbReference type="EMBL" id="QXGF01000069">
    <property type="protein sequence ID" value="KAE8947809.1"/>
    <property type="molecule type" value="Genomic_DNA"/>
</dbReference>
<evidence type="ECO:0000313" key="15">
    <source>
        <dbReference type="Proteomes" id="UP000440367"/>
    </source>
</evidence>
<gene>
    <name evidence="10" type="ORF">PF001_g2144</name>
    <name evidence="9" type="ORF">PF002_g2788</name>
    <name evidence="8" type="ORF">PF004_g1798</name>
    <name evidence="7" type="ORF">PF005_g2404</name>
    <name evidence="6" type="ORF">PF006_g1758</name>
    <name evidence="5" type="ORF">PF007_g2342</name>
    <name evidence="11" type="ORF">PF008_g2176</name>
    <name evidence="2" type="ORF">PF009_g2587</name>
    <name evidence="4" type="ORF">PF010_g1941</name>
    <name evidence="3" type="ORF">PF011_g1693</name>
</gene>
<accession>A0A6A3TL18</accession>
<evidence type="ECO:0000313" key="12">
    <source>
        <dbReference type="Proteomes" id="UP000429523"/>
    </source>
</evidence>
<dbReference type="EMBL" id="QXGD01000074">
    <property type="protein sequence ID" value="KAE9254587.1"/>
    <property type="molecule type" value="Genomic_DNA"/>
</dbReference>
<keyword evidence="13" id="KW-1185">Reference proteome</keyword>
<dbReference type="EMBL" id="QXFZ01000063">
    <property type="protein sequence ID" value="KAE9136009.1"/>
    <property type="molecule type" value="Genomic_DNA"/>
</dbReference>
<evidence type="ECO:0000313" key="6">
    <source>
        <dbReference type="EMBL" id="KAE9154181.1"/>
    </source>
</evidence>
<dbReference type="EMBL" id="QXGE01000058">
    <property type="protein sequence ID" value="KAE9327009.1"/>
    <property type="molecule type" value="Genomic_DNA"/>
</dbReference>
<evidence type="ECO:0000313" key="7">
    <source>
        <dbReference type="EMBL" id="KAE9233238.1"/>
    </source>
</evidence>
<dbReference type="EMBL" id="QXGC01000047">
    <property type="protein sequence ID" value="KAE9252792.1"/>
    <property type="molecule type" value="Genomic_DNA"/>
</dbReference>
<evidence type="ECO:0000313" key="16">
    <source>
        <dbReference type="Proteomes" id="UP000440732"/>
    </source>
</evidence>
<evidence type="ECO:0000313" key="5">
    <source>
        <dbReference type="EMBL" id="KAE9136009.1"/>
    </source>
</evidence>
<comment type="caution">
    <text evidence="5">The sequence shown here is derived from an EMBL/GenBank/DDBJ whole genome shotgun (WGS) entry which is preliminary data.</text>
</comment>
<evidence type="ECO:0000256" key="1">
    <source>
        <dbReference type="SAM" id="Coils"/>
    </source>
</evidence>
<reference evidence="12 13" key="1">
    <citation type="submission" date="2018-08" db="EMBL/GenBank/DDBJ databases">
        <title>Genomic investigation of the strawberry pathogen Phytophthora fragariae indicates pathogenicity is determined by transcriptional variation in three key races.</title>
        <authorList>
            <person name="Adams T.M."/>
            <person name="Armitage A.D."/>
            <person name="Sobczyk M.K."/>
            <person name="Bates H.J."/>
            <person name="Dunwell J.M."/>
            <person name="Nellist C.F."/>
            <person name="Harrison R.J."/>
        </authorList>
    </citation>
    <scope>NUCLEOTIDE SEQUENCE [LARGE SCALE GENOMIC DNA]</scope>
    <source>
        <strain evidence="10 14">A4</strain>
        <strain evidence="9 15">BC-1</strain>
        <strain evidence="8 19">BC-23</strain>
        <strain evidence="7 13">NOV-27</strain>
        <strain evidence="6 16">NOV-5</strain>
        <strain evidence="5 17">NOV-71</strain>
        <strain evidence="11 20">NOV-77</strain>
        <strain evidence="2 12">NOV-9</strain>
        <strain evidence="4 21">ONT-3</strain>
        <strain evidence="3 18">SCRP245</strain>
    </source>
</reference>
<evidence type="ECO:0000313" key="13">
    <source>
        <dbReference type="Proteomes" id="UP000433483"/>
    </source>
</evidence>
<evidence type="ECO:0000313" key="9">
    <source>
        <dbReference type="EMBL" id="KAE9254587.1"/>
    </source>
</evidence>
<dbReference type="Proteomes" id="UP000441208">
    <property type="component" value="Unassembled WGS sequence"/>
</dbReference>
<dbReference type="Proteomes" id="UP000437068">
    <property type="component" value="Unassembled WGS sequence"/>
</dbReference>
<dbReference type="Proteomes" id="UP000433483">
    <property type="component" value="Unassembled WGS sequence"/>
</dbReference>
<evidence type="ECO:0000313" key="17">
    <source>
        <dbReference type="Proteomes" id="UP000441208"/>
    </source>
</evidence>
<evidence type="ECO:0000313" key="4">
    <source>
        <dbReference type="EMBL" id="KAE9135777.1"/>
    </source>
</evidence>
<feature type="coiled-coil region" evidence="1">
    <location>
        <begin position="77"/>
        <end position="104"/>
    </location>
</feature>
<evidence type="ECO:0000313" key="14">
    <source>
        <dbReference type="Proteomes" id="UP000437068"/>
    </source>
</evidence>
<evidence type="ECO:0000313" key="8">
    <source>
        <dbReference type="EMBL" id="KAE9252792.1"/>
    </source>
</evidence>
<protein>
    <submittedName>
        <fullName evidence="5">Uncharacterized protein</fullName>
    </submittedName>
</protein>
<evidence type="ECO:0000313" key="10">
    <source>
        <dbReference type="EMBL" id="KAE9327009.1"/>
    </source>
</evidence>
<dbReference type="OrthoDB" id="185884at2759"/>
<dbReference type="EMBL" id="QXGB01000065">
    <property type="protein sequence ID" value="KAE9233238.1"/>
    <property type="molecule type" value="Genomic_DNA"/>
</dbReference>
<dbReference type="Proteomes" id="UP000476176">
    <property type="component" value="Unassembled WGS sequence"/>
</dbReference>
<dbReference type="Proteomes" id="UP000460718">
    <property type="component" value="Unassembled WGS sequence"/>
</dbReference>
<sequence length="169" mass="19012">MELTQELVKKKVELLEQQKAKAAKLNELLDAPGGFNEVSRKTCKNLEAAITASKRPGYFAYYEQPENVKTVLRTGEMQRLQEQIMHLQKQIDQLTEKIEKSAEGQEGGHTGTTITSLKHWLATYGTPKQQSTSDLFTVFTPDKKVYGGTAHYSAFRSQASTMKKGRLTK</sequence>
<evidence type="ECO:0000313" key="18">
    <source>
        <dbReference type="Proteomes" id="UP000460718"/>
    </source>
</evidence>
<evidence type="ECO:0000313" key="19">
    <source>
        <dbReference type="Proteomes" id="UP000476176"/>
    </source>
</evidence>
<evidence type="ECO:0000313" key="11">
    <source>
        <dbReference type="EMBL" id="KAE9359625.1"/>
    </source>
</evidence>
<proteinExistence type="predicted"/>
<dbReference type="Proteomes" id="UP000429523">
    <property type="component" value="Unassembled WGS sequence"/>
</dbReference>
<evidence type="ECO:0000313" key="2">
    <source>
        <dbReference type="EMBL" id="KAE8947809.1"/>
    </source>
</evidence>
<evidence type="ECO:0000313" key="3">
    <source>
        <dbReference type="EMBL" id="KAE9028172.1"/>
    </source>
</evidence>
<dbReference type="AlphaFoldDB" id="A0A6A3TL18"/>
<dbReference type="EMBL" id="QXGA01000046">
    <property type="protein sequence ID" value="KAE9154181.1"/>
    <property type="molecule type" value="Genomic_DNA"/>
</dbReference>
<dbReference type="EMBL" id="QXFY01000057">
    <property type="protein sequence ID" value="KAE9359625.1"/>
    <property type="molecule type" value="Genomic_DNA"/>
</dbReference>